<protein>
    <recommendedName>
        <fullName evidence="1">Cytosolic endo-beta-N-acetylglucosaminidase TIM barrel domain-containing protein</fullName>
    </recommendedName>
</protein>
<proteinExistence type="predicted"/>
<reference evidence="2" key="1">
    <citation type="submission" date="2021-10" db="EMBL/GenBank/DDBJ databases">
        <title>De novo Genome Assembly of Clathrus columnatus (Basidiomycota, Fungi) Using Illumina and Nanopore Sequence Data.</title>
        <authorList>
            <person name="Ogiso-Tanaka E."/>
            <person name="Itagaki H."/>
            <person name="Hosoya T."/>
            <person name="Hosaka K."/>
        </authorList>
    </citation>
    <scope>NUCLEOTIDE SEQUENCE</scope>
    <source>
        <strain evidence="2">MO-923</strain>
    </source>
</reference>
<evidence type="ECO:0000259" key="1">
    <source>
        <dbReference type="Pfam" id="PF03644"/>
    </source>
</evidence>
<dbReference type="GO" id="GO:0033925">
    <property type="term" value="F:mannosyl-glycoprotein endo-beta-N-acetylglucosaminidase activity"/>
    <property type="evidence" value="ECO:0007669"/>
    <property type="project" value="UniProtKB-EC"/>
</dbReference>
<comment type="caution">
    <text evidence="2">The sequence shown here is derived from an EMBL/GenBank/DDBJ whole genome shotgun (WGS) entry which is preliminary data.</text>
</comment>
<feature type="domain" description="Cytosolic endo-beta-N-acetylglucosaminidase TIM barrel" evidence="1">
    <location>
        <begin position="80"/>
        <end position="447"/>
    </location>
</feature>
<dbReference type="InterPro" id="IPR032979">
    <property type="entry name" value="ENGase"/>
</dbReference>
<name>A0AAV5A9Z0_9AGAM</name>
<sequence length="796" mass="90075">MPVRALQRDRLSTITLDVNDAWILEVDYLKTIDGLLAWVPHQGSENNVPGIKSQPNTNSVSKLLVCHDFKGGYTENLFERGYSFEFWHLIDAFIYFSHNRVTTPPRGWIEAGHRRGVKVLGTLIFEWKESKPDLCKCLYQGNPYFPPNSKEPAFAIDSAIKLIQMAQDRIFDGYLLNIETDLNFLPPVEYYPGGEEERDKDEQAFMDEQKLAGLKMLLTPELRRSRVDRMTRNALAIEKWTAYIKEEGKRLVGPHFEVIWYDSVTTAGNLEWQDALTTLNAPFFMAAGNIFTNYTWASPIPTPPGGFPPCPVQHHPKLLQSARMAIHLNQSASQVYIGIDVFGRNCYGGFDISKSLDMIFPTSLPDLGLSVALFAQGWTWERAKDDGTERSWTEWWNDDLRLWLGPSKPNSDNVPVSGYFGPRKRSLTYTEISPFYTNFSRGSGKAWWMFGTKVYDAVAPDSDDHLERSGWTDVGASFPMPDRLWPQTRILDLPNEENKDCHLVDTTFDGSWIAKDIMLDESDVWQGSTCLKLTFTSKLILDNSLIPGFILPLCTLSDLNVTTPGKYSLTIMTKFPGITTDHPTILPQILWADDKSPVCSYALSDSSTLLSRNHIANGWYCIEVEALLTRPADTSFTTPVLGLQITSVNPDDTLNRRIYASFECLIGSIVLNPVDRTHKAVSSDACVATWKPLQLPGDGSLQTLWGVLSWDKEENYRGSGYFDIVVSVKTDLDHSTMRSTLEDEVLWLGSSTAEKKWNSFVVSGLDLQEIPNYNQTIKVGYVVNLMNYKRRLTCRR</sequence>
<dbReference type="AlphaFoldDB" id="A0AAV5A9Z0"/>
<evidence type="ECO:0000313" key="2">
    <source>
        <dbReference type="EMBL" id="GJJ09821.1"/>
    </source>
</evidence>
<dbReference type="GO" id="GO:0005829">
    <property type="term" value="C:cytosol"/>
    <property type="evidence" value="ECO:0007669"/>
    <property type="project" value="UniProtKB-SubCell"/>
</dbReference>
<gene>
    <name evidence="2" type="ORF">Clacol_004045</name>
</gene>
<organism evidence="2 3">
    <name type="scientific">Clathrus columnatus</name>
    <dbReference type="NCBI Taxonomy" id="1419009"/>
    <lineage>
        <taxon>Eukaryota</taxon>
        <taxon>Fungi</taxon>
        <taxon>Dikarya</taxon>
        <taxon>Basidiomycota</taxon>
        <taxon>Agaricomycotina</taxon>
        <taxon>Agaricomycetes</taxon>
        <taxon>Phallomycetidae</taxon>
        <taxon>Phallales</taxon>
        <taxon>Clathraceae</taxon>
        <taxon>Clathrus</taxon>
    </lineage>
</organism>
<accession>A0AAV5A9Z0</accession>
<dbReference type="Gene3D" id="2.60.120.260">
    <property type="entry name" value="Galactose-binding domain-like"/>
    <property type="match status" value="1"/>
</dbReference>
<dbReference type="EMBL" id="BPWL01000004">
    <property type="protein sequence ID" value="GJJ09821.1"/>
    <property type="molecule type" value="Genomic_DNA"/>
</dbReference>
<dbReference type="InterPro" id="IPR005201">
    <property type="entry name" value="TIM_ENGase"/>
</dbReference>
<dbReference type="PANTHER" id="PTHR13246">
    <property type="entry name" value="ENDO BETA N-ACETYLGLUCOSAMINIDASE"/>
    <property type="match status" value="1"/>
</dbReference>
<keyword evidence="3" id="KW-1185">Reference proteome</keyword>
<evidence type="ECO:0000313" key="3">
    <source>
        <dbReference type="Proteomes" id="UP001050691"/>
    </source>
</evidence>
<dbReference type="Pfam" id="PF03644">
    <property type="entry name" value="Glyco_hydro_85"/>
    <property type="match status" value="1"/>
</dbReference>
<dbReference type="Gene3D" id="3.20.20.80">
    <property type="entry name" value="Glycosidases"/>
    <property type="match status" value="1"/>
</dbReference>
<dbReference type="Proteomes" id="UP001050691">
    <property type="component" value="Unassembled WGS sequence"/>
</dbReference>
<dbReference type="PANTHER" id="PTHR13246:SF1">
    <property type="entry name" value="CYTOSOLIC ENDO-BETA-N-ACETYLGLUCOSAMINIDASE"/>
    <property type="match status" value="1"/>
</dbReference>